<accession>A0AAV1TT00</accession>
<evidence type="ECO:0000313" key="2">
    <source>
        <dbReference type="EMBL" id="CAK7924285.1"/>
    </source>
</evidence>
<sequence length="75" mass="7920">MSAIFGPSDSSDESSSHASPSDTRTRGDSGSAPMHRHERSNLKNRVATGVSARGATTQEAGDRNVLRLLPQVESP</sequence>
<dbReference type="Proteomes" id="UP001162060">
    <property type="component" value="Unassembled WGS sequence"/>
</dbReference>
<evidence type="ECO:0000313" key="3">
    <source>
        <dbReference type="Proteomes" id="UP001162060"/>
    </source>
</evidence>
<dbReference type="AlphaFoldDB" id="A0AAV1TT00"/>
<proteinExistence type="predicted"/>
<gene>
    <name evidence="2" type="ORF">PM001_LOCUS9435</name>
</gene>
<protein>
    <submittedName>
        <fullName evidence="2">Uncharacterized protein</fullName>
    </submittedName>
</protein>
<reference evidence="2" key="1">
    <citation type="submission" date="2024-01" db="EMBL/GenBank/DDBJ databases">
        <authorList>
            <person name="Webb A."/>
        </authorList>
    </citation>
    <scope>NUCLEOTIDE SEQUENCE</scope>
    <source>
        <strain evidence="2">Pm1</strain>
    </source>
</reference>
<comment type="caution">
    <text evidence="2">The sequence shown here is derived from an EMBL/GenBank/DDBJ whole genome shotgun (WGS) entry which is preliminary data.</text>
</comment>
<dbReference type="EMBL" id="CAKLBY020000073">
    <property type="protein sequence ID" value="CAK7924285.1"/>
    <property type="molecule type" value="Genomic_DNA"/>
</dbReference>
<feature type="region of interest" description="Disordered" evidence="1">
    <location>
        <begin position="1"/>
        <end position="75"/>
    </location>
</feature>
<organism evidence="2 3">
    <name type="scientific">Peronospora matthiolae</name>
    <dbReference type="NCBI Taxonomy" id="2874970"/>
    <lineage>
        <taxon>Eukaryota</taxon>
        <taxon>Sar</taxon>
        <taxon>Stramenopiles</taxon>
        <taxon>Oomycota</taxon>
        <taxon>Peronosporomycetes</taxon>
        <taxon>Peronosporales</taxon>
        <taxon>Peronosporaceae</taxon>
        <taxon>Peronospora</taxon>
    </lineage>
</organism>
<name>A0AAV1TT00_9STRA</name>
<evidence type="ECO:0000256" key="1">
    <source>
        <dbReference type="SAM" id="MobiDB-lite"/>
    </source>
</evidence>